<evidence type="ECO:0000256" key="6">
    <source>
        <dbReference type="SAM" id="MobiDB-lite"/>
    </source>
</evidence>
<name>A0A9W8H212_9FUNG</name>
<evidence type="ECO:0000256" key="4">
    <source>
        <dbReference type="ARBA" id="ARBA00023157"/>
    </source>
</evidence>
<dbReference type="InterPro" id="IPR036607">
    <property type="entry name" value="PRKCSH"/>
</dbReference>
<dbReference type="Pfam" id="PF13015">
    <property type="entry name" value="PRKCSH_1"/>
    <property type="match status" value="1"/>
</dbReference>
<accession>A0A9W8H212</accession>
<protein>
    <recommendedName>
        <fullName evidence="1">Glucosidase 2 subunit beta</fullName>
    </recommendedName>
</protein>
<proteinExistence type="predicted"/>
<dbReference type="Pfam" id="PF12999">
    <property type="entry name" value="PRKCSH-like"/>
    <property type="match status" value="1"/>
</dbReference>
<feature type="coiled-coil region" evidence="5">
    <location>
        <begin position="151"/>
        <end position="209"/>
    </location>
</feature>
<dbReference type="Proteomes" id="UP001140172">
    <property type="component" value="Unassembled WGS sequence"/>
</dbReference>
<dbReference type="Gene3D" id="2.70.130.10">
    <property type="entry name" value="Mannose-6-phosphate receptor binding domain"/>
    <property type="match status" value="1"/>
</dbReference>
<evidence type="ECO:0000313" key="10">
    <source>
        <dbReference type="Proteomes" id="UP001140172"/>
    </source>
</evidence>
<keyword evidence="10" id="KW-1185">Reference proteome</keyword>
<dbReference type="InterPro" id="IPR028146">
    <property type="entry name" value="PRKCSH_N"/>
</dbReference>
<dbReference type="PANTHER" id="PTHR12630">
    <property type="entry name" value="N-LINKED OLIGOSACCHARIDE PROCESSING"/>
    <property type="match status" value="1"/>
</dbReference>
<feature type="region of interest" description="Disordered" evidence="6">
    <location>
        <begin position="289"/>
        <end position="312"/>
    </location>
</feature>
<feature type="region of interest" description="Disordered" evidence="6">
    <location>
        <begin position="587"/>
        <end position="617"/>
    </location>
</feature>
<feature type="domain" description="MRH" evidence="8">
    <location>
        <begin position="481"/>
        <end position="583"/>
    </location>
</feature>
<feature type="region of interest" description="Disordered" evidence="6">
    <location>
        <begin position="412"/>
        <end position="438"/>
    </location>
</feature>
<evidence type="ECO:0000313" key="9">
    <source>
        <dbReference type="EMBL" id="KAJ2777186.1"/>
    </source>
</evidence>
<gene>
    <name evidence="9" type="ORF">GGI15_004589</name>
</gene>
<evidence type="ECO:0000256" key="7">
    <source>
        <dbReference type="SAM" id="SignalP"/>
    </source>
</evidence>
<organism evidence="9 10">
    <name type="scientific">Coemansia interrupta</name>
    <dbReference type="NCBI Taxonomy" id="1126814"/>
    <lineage>
        <taxon>Eukaryota</taxon>
        <taxon>Fungi</taxon>
        <taxon>Fungi incertae sedis</taxon>
        <taxon>Zoopagomycota</taxon>
        <taxon>Kickxellomycotina</taxon>
        <taxon>Kickxellomycetes</taxon>
        <taxon>Kickxellales</taxon>
        <taxon>Kickxellaceae</taxon>
        <taxon>Coemansia</taxon>
    </lineage>
</organism>
<dbReference type="GO" id="GO:0017177">
    <property type="term" value="C:glucosidase II complex"/>
    <property type="evidence" value="ECO:0007669"/>
    <property type="project" value="TreeGrafter"/>
</dbReference>
<keyword evidence="3" id="KW-0256">Endoplasmic reticulum</keyword>
<dbReference type="InterPro" id="IPR039794">
    <property type="entry name" value="Gtb1-like"/>
</dbReference>
<evidence type="ECO:0000256" key="3">
    <source>
        <dbReference type="ARBA" id="ARBA00022824"/>
    </source>
</evidence>
<dbReference type="PANTHER" id="PTHR12630:SF1">
    <property type="entry name" value="GLUCOSIDASE 2 SUBUNIT BETA"/>
    <property type="match status" value="1"/>
</dbReference>
<dbReference type="OrthoDB" id="28322at2759"/>
<dbReference type="PROSITE" id="PS51914">
    <property type="entry name" value="MRH"/>
    <property type="match status" value="1"/>
</dbReference>
<dbReference type="InterPro" id="IPR009011">
    <property type="entry name" value="Man6P_isomerase_rcpt-bd_dom_sf"/>
</dbReference>
<dbReference type="InterPro" id="IPR044865">
    <property type="entry name" value="MRH_dom"/>
</dbReference>
<keyword evidence="4" id="KW-1015">Disulfide bond</keyword>
<evidence type="ECO:0000259" key="8">
    <source>
        <dbReference type="PROSITE" id="PS51914"/>
    </source>
</evidence>
<reference evidence="9" key="1">
    <citation type="submission" date="2022-07" db="EMBL/GenBank/DDBJ databases">
        <title>Phylogenomic reconstructions and comparative analyses of Kickxellomycotina fungi.</title>
        <authorList>
            <person name="Reynolds N.K."/>
            <person name="Stajich J.E."/>
            <person name="Barry K."/>
            <person name="Grigoriev I.V."/>
            <person name="Crous P."/>
            <person name="Smith M.E."/>
        </authorList>
    </citation>
    <scope>NUCLEOTIDE SEQUENCE</scope>
    <source>
        <strain evidence="9">BCRC 34489</strain>
    </source>
</reference>
<evidence type="ECO:0000256" key="2">
    <source>
        <dbReference type="ARBA" id="ARBA00022729"/>
    </source>
</evidence>
<sequence>MHLCSISAVSLIAVLATTSATAPPSLRGVDPLLLDKYVADAHSNFACLDGSAVIPFARVNDDYCDCLDGSDEPGTSACNNGTFYCANVGHMAARISSSKVNDGICDPQCCDGSDEWDSGVTCPDRCAEIGQSHRAEEAARRDNELRGAGRLQALAAEARELKVEKQKELVEKRLQLKEAEEEFAAAEAVKDELEARQKAEKELLDASVEGRRLKLDEQHLADLNAYRRHLSSELHALRAHSDALVLLLRSVRNEHNAEFNDAAVEQAVSAYAAFLEEHPYVEAAALEYADEEPAQREARERTDDADAETSDGASYEACNAAISIYENERETVLGDVEMFYGLLDTLRQGYNKNYHDLAVKAAVVGLDEFDVRRASDLDRVREKADALGLDGLVQRVAEARAAYEALAAEEATQAESMDSKAKSVSQTDDSEQSLDEQVNEARTRYWDLQSQKNTLRNAVSTLDELLAKDLGPQDVYLPMDGQCISLDAGEYTYEVCLLDRATQISNKDGSRQSLGSFGGFGEASGAVDYKVHKYTAGTKCWNGPQRSLTASFECAEEVKLLAVSEPEKCEYHAKMAGPFGCPLQAADGGSSDLPEMTPIDGDGAASHSAAEAVHDEL</sequence>
<feature type="compositionally biased region" description="Acidic residues" evidence="6">
    <location>
        <begin position="428"/>
        <end position="438"/>
    </location>
</feature>
<keyword evidence="2 7" id="KW-0732">Signal</keyword>
<comment type="caution">
    <text evidence="9">The sequence shown here is derived from an EMBL/GenBank/DDBJ whole genome shotgun (WGS) entry which is preliminary data.</text>
</comment>
<keyword evidence="5" id="KW-0175">Coiled coil</keyword>
<dbReference type="GO" id="GO:0006491">
    <property type="term" value="P:N-glycan processing"/>
    <property type="evidence" value="ECO:0007669"/>
    <property type="project" value="TreeGrafter"/>
</dbReference>
<evidence type="ECO:0000256" key="1">
    <source>
        <dbReference type="ARBA" id="ARBA00022387"/>
    </source>
</evidence>
<evidence type="ECO:0000256" key="5">
    <source>
        <dbReference type="SAM" id="Coils"/>
    </source>
</evidence>
<dbReference type="SUPFAM" id="SSF50911">
    <property type="entry name" value="Mannose 6-phosphate receptor domain"/>
    <property type="match status" value="1"/>
</dbReference>
<feature type="signal peptide" evidence="7">
    <location>
        <begin position="1"/>
        <end position="20"/>
    </location>
</feature>
<feature type="compositionally biased region" description="Basic and acidic residues" evidence="6">
    <location>
        <begin position="293"/>
        <end position="304"/>
    </location>
</feature>
<feature type="chain" id="PRO_5040813589" description="Glucosidase 2 subunit beta" evidence="7">
    <location>
        <begin position="21"/>
        <end position="617"/>
    </location>
</feature>
<dbReference type="AlphaFoldDB" id="A0A9W8H212"/>
<dbReference type="EMBL" id="JANBUM010000435">
    <property type="protein sequence ID" value="KAJ2777186.1"/>
    <property type="molecule type" value="Genomic_DNA"/>
</dbReference>